<feature type="compositionally biased region" description="Polar residues" evidence="1">
    <location>
        <begin position="12"/>
        <end position="21"/>
    </location>
</feature>
<organism evidence="2 3">
    <name type="scientific">Cinchona calisaya</name>
    <dbReference type="NCBI Taxonomy" id="153742"/>
    <lineage>
        <taxon>Eukaryota</taxon>
        <taxon>Viridiplantae</taxon>
        <taxon>Streptophyta</taxon>
        <taxon>Embryophyta</taxon>
        <taxon>Tracheophyta</taxon>
        <taxon>Spermatophyta</taxon>
        <taxon>Magnoliopsida</taxon>
        <taxon>eudicotyledons</taxon>
        <taxon>Gunneridae</taxon>
        <taxon>Pentapetalae</taxon>
        <taxon>asterids</taxon>
        <taxon>lamiids</taxon>
        <taxon>Gentianales</taxon>
        <taxon>Rubiaceae</taxon>
        <taxon>Cinchonoideae</taxon>
        <taxon>Cinchoneae</taxon>
        <taxon>Cinchona</taxon>
    </lineage>
</organism>
<sequence length="154" mass="17128">MADAHHDIEIPQESSVFTPSPSTPLHLSGFLSGDTIQVQGDTGNLEFSVQFNIRNKLTSDNYFHYPDHTNHVFETQDSPISNASSSYMTPITNHEDDQCQDTEINASLHSTDNGISEKEESDNEHNKYTIVTRLRSGVLKPVTSYGASIQENQS</sequence>
<protein>
    <submittedName>
        <fullName evidence="2">Uncharacterized protein</fullName>
    </submittedName>
</protein>
<proteinExistence type="predicted"/>
<evidence type="ECO:0000313" key="3">
    <source>
        <dbReference type="Proteomes" id="UP001630127"/>
    </source>
</evidence>
<gene>
    <name evidence="2" type="ORF">ACH5RR_016932</name>
</gene>
<keyword evidence="3" id="KW-1185">Reference proteome</keyword>
<comment type="caution">
    <text evidence="2">The sequence shown here is derived from an EMBL/GenBank/DDBJ whole genome shotgun (WGS) entry which is preliminary data.</text>
</comment>
<evidence type="ECO:0000313" key="2">
    <source>
        <dbReference type="EMBL" id="KAL3524098.1"/>
    </source>
</evidence>
<reference evidence="2 3" key="1">
    <citation type="submission" date="2024-11" db="EMBL/GenBank/DDBJ databases">
        <title>A near-complete genome assembly of Cinchona calisaya.</title>
        <authorList>
            <person name="Lian D.C."/>
            <person name="Zhao X.W."/>
            <person name="Wei L."/>
        </authorList>
    </citation>
    <scope>NUCLEOTIDE SEQUENCE [LARGE SCALE GENOMIC DNA]</scope>
    <source>
        <tissue evidence="2">Nenye</tissue>
    </source>
</reference>
<feature type="region of interest" description="Disordered" evidence="1">
    <location>
        <begin position="1"/>
        <end position="21"/>
    </location>
</feature>
<evidence type="ECO:0000256" key="1">
    <source>
        <dbReference type="SAM" id="MobiDB-lite"/>
    </source>
</evidence>
<dbReference type="AlphaFoldDB" id="A0ABD2ZXS9"/>
<dbReference type="EMBL" id="JBJUIK010000007">
    <property type="protein sequence ID" value="KAL3524098.1"/>
    <property type="molecule type" value="Genomic_DNA"/>
</dbReference>
<dbReference type="Proteomes" id="UP001630127">
    <property type="component" value="Unassembled WGS sequence"/>
</dbReference>
<name>A0ABD2ZXS9_9GENT</name>
<accession>A0ABD2ZXS9</accession>